<feature type="compositionally biased region" description="Polar residues" evidence="1">
    <location>
        <begin position="44"/>
        <end position="56"/>
    </location>
</feature>
<accession>A0A367XPW5</accession>
<feature type="compositionally biased region" description="Polar residues" evidence="1">
    <location>
        <begin position="389"/>
        <end position="398"/>
    </location>
</feature>
<feature type="compositionally biased region" description="Basic and acidic residues" evidence="1">
    <location>
        <begin position="531"/>
        <end position="553"/>
    </location>
</feature>
<protein>
    <recommendedName>
        <fullName evidence="2">DUF7082 domain-containing protein</fullName>
    </recommendedName>
</protein>
<evidence type="ECO:0000259" key="2">
    <source>
        <dbReference type="Pfam" id="PF23305"/>
    </source>
</evidence>
<feature type="compositionally biased region" description="Polar residues" evidence="1">
    <location>
        <begin position="283"/>
        <end position="295"/>
    </location>
</feature>
<feature type="compositionally biased region" description="Polar residues" evidence="1">
    <location>
        <begin position="443"/>
        <end position="456"/>
    </location>
</feature>
<feature type="compositionally biased region" description="Low complexity" evidence="1">
    <location>
        <begin position="345"/>
        <end position="363"/>
    </location>
</feature>
<proteinExistence type="predicted"/>
<keyword evidence="4" id="KW-1185">Reference proteome</keyword>
<feature type="domain" description="DUF7082" evidence="2">
    <location>
        <begin position="91"/>
        <end position="243"/>
    </location>
</feature>
<dbReference type="Proteomes" id="UP000253472">
    <property type="component" value="Unassembled WGS sequence"/>
</dbReference>
<feature type="compositionally biased region" description="Low complexity" evidence="1">
    <location>
        <begin position="255"/>
        <end position="266"/>
    </location>
</feature>
<feature type="region of interest" description="Disordered" evidence="1">
    <location>
        <begin position="345"/>
        <end position="563"/>
    </location>
</feature>
<dbReference type="AlphaFoldDB" id="A0A367XPW5"/>
<feature type="compositionally biased region" description="Low complexity" evidence="1">
    <location>
        <begin position="419"/>
        <end position="428"/>
    </location>
</feature>
<feature type="compositionally biased region" description="Pro residues" evidence="1">
    <location>
        <begin position="401"/>
        <end position="418"/>
    </location>
</feature>
<dbReference type="Pfam" id="PF23305">
    <property type="entry name" value="DUF7082"/>
    <property type="match status" value="1"/>
</dbReference>
<evidence type="ECO:0000313" key="4">
    <source>
        <dbReference type="Proteomes" id="UP000253472"/>
    </source>
</evidence>
<dbReference type="PANTHER" id="PTHR39463:SF1">
    <property type="entry name" value="MEDUSA"/>
    <property type="match status" value="1"/>
</dbReference>
<dbReference type="InterPro" id="IPR055509">
    <property type="entry name" value="DUF7082"/>
</dbReference>
<sequence length="587" mass="66765">MVEFVPNKGLPSHGTGQRHHSQSNQNPQPHHPQPYQPQSHQPQTVGPSQQPSEGTFQQAPTAYHLPQHPQQPSNVKFVRQFLYQMNPNYSATLRFVKDLDLMTKEWTDSEVRANRRLVKFAFTTENYVQVIDFEPIESANYDNMKPIISCIYWREMSTYVVTSIDIILLLEYLVNQTFDVEEKNRIRRNLQSLKPNTISRANLKDRNFFNLIMSMENPRPRNIEKDLKVFNWCDLRRAISKVMSKYYVVPKDRSNSNSSNNSNTNNQHWGGPPSQHVLHSPQVLHSPNTPFQYTPVQPRFPDYQNPEYFPRHSSLPKVTQTSPSPAMLPPREQPVHFDKLRVFDQQQHNQQPQHYQQQQQQPQSCPDALPKVLPPYHANASWPMRKNSVPPSFHSNFGQQLPPPPPPAPPQPTRPQPIPQQQLPQASPRSFYPPPEPKAMSPTALSASSPSQSDNVQLRDLPLRPSDSFSGRPKFPTVFNMHPTSSITIGRARPASDNEVPMLGTTGGPSSTNNGGLAERSQLGLTSAGNKRSDLKDLVGREQAREEDAERNKGSGMRLPSISQLLNNENYLNEGVELPSIKKRKNT</sequence>
<dbReference type="EMBL" id="QLNQ01000030">
    <property type="protein sequence ID" value="RCK55449.1"/>
    <property type="molecule type" value="Genomic_DNA"/>
</dbReference>
<dbReference type="STRING" id="5486.A0A367XPW5"/>
<dbReference type="GO" id="GO:0005634">
    <property type="term" value="C:nucleus"/>
    <property type="evidence" value="ECO:0007669"/>
    <property type="project" value="TreeGrafter"/>
</dbReference>
<name>A0A367XPW5_9ASCO</name>
<dbReference type="OrthoDB" id="1751210at2759"/>
<evidence type="ECO:0000313" key="3">
    <source>
        <dbReference type="EMBL" id="RCK55449.1"/>
    </source>
</evidence>
<feature type="region of interest" description="Disordered" evidence="1">
    <location>
        <begin position="1"/>
        <end position="56"/>
    </location>
</feature>
<dbReference type="SUPFAM" id="SSF81995">
    <property type="entry name" value="beta-sandwich domain of Sec23/24"/>
    <property type="match status" value="1"/>
</dbReference>
<organism evidence="3 4">
    <name type="scientific">Candida viswanathii</name>
    <dbReference type="NCBI Taxonomy" id="5486"/>
    <lineage>
        <taxon>Eukaryota</taxon>
        <taxon>Fungi</taxon>
        <taxon>Dikarya</taxon>
        <taxon>Ascomycota</taxon>
        <taxon>Saccharomycotina</taxon>
        <taxon>Pichiomycetes</taxon>
        <taxon>Debaryomycetaceae</taxon>
        <taxon>Candida/Lodderomyces clade</taxon>
        <taxon>Candida</taxon>
    </lineage>
</organism>
<dbReference type="PANTHER" id="PTHR39463">
    <property type="entry name" value="MEDUSA"/>
    <property type="match status" value="1"/>
</dbReference>
<feature type="region of interest" description="Disordered" evidence="1">
    <location>
        <begin position="251"/>
        <end position="332"/>
    </location>
</feature>
<gene>
    <name evidence="3" type="ORF">Cantr_04717</name>
</gene>
<evidence type="ECO:0000256" key="1">
    <source>
        <dbReference type="SAM" id="MobiDB-lite"/>
    </source>
</evidence>
<reference evidence="3 4" key="1">
    <citation type="submission" date="2018-06" db="EMBL/GenBank/DDBJ databases">
        <title>Whole genome sequencing of Candida tropicalis (genome annotated by CSBL at Korea University).</title>
        <authorList>
            <person name="Ahn J."/>
        </authorList>
    </citation>
    <scope>NUCLEOTIDE SEQUENCE [LARGE SCALE GENOMIC DNA]</scope>
    <source>
        <strain evidence="3 4">ATCC 20962</strain>
    </source>
</reference>
<comment type="caution">
    <text evidence="3">The sequence shown here is derived from an EMBL/GenBank/DDBJ whole genome shotgun (WGS) entry which is preliminary data.</text>
</comment>